<dbReference type="SUPFAM" id="SSF56672">
    <property type="entry name" value="DNA/RNA polymerases"/>
    <property type="match status" value="1"/>
</dbReference>
<dbReference type="Pfam" id="PF03372">
    <property type="entry name" value="Exo_endo_phos"/>
    <property type="match status" value="1"/>
</dbReference>
<feature type="compositionally biased region" description="Basic residues" evidence="1">
    <location>
        <begin position="482"/>
        <end position="492"/>
    </location>
</feature>
<feature type="domain" description="RNase H type-1" evidence="3">
    <location>
        <begin position="288"/>
        <end position="428"/>
    </location>
</feature>
<feature type="region of interest" description="Disordered" evidence="1">
    <location>
        <begin position="413"/>
        <end position="494"/>
    </location>
</feature>
<sequence>MKGVDVLCVQEMNLRPDQQSLVPEVEGFEWFFALRKMPAGQKAWGGVATLVRRSLKARFCGEWSAADMLVLQIADLLLVNVYILPVNSRCDYRMWQEIHPWHAYLALLDNLAAEGRRVSSHGDLNARPGLEVPQFDEHPPRIADDLELKERGEQLLEVCTRNKYIIVNGCWGIEGEHGGFTFYRHADTTIPAYRSTIDFTIVSLSVLGRVAHMDILPRTTASFHCAIRTTLTIPPQHRPHRPATSTKRRQDLEPRIESALDFQLQDLLASSMTDEELNVHTYGEFFKDNEWRELYADGSCFHIGTPQAAAGAGVYAGGGNDRSKSLRVPGAQTNNRAELFAILAAVADTPLQYALSIRTDSMYAIQTITHLGPKLAQMGWRGANGDILAAIQYQIRKRPSRVVFHWVKGHSNNKSNDMADKLAKEGTRLPRVVNEDERRLDRPAQMPPPFHGSGRPLGPKVSTSLSRRTSGPDVRAEESQKTPRHRQRKSVRSLRGELLRRLEDAKKDSKRLWGAVNEIQHPRRHGRAEMLVDLSEMTTDYQRRMNPPRDLAAVGFDPDRWEAIKAAAAAIPTPSPPSRFPELNELVAVKDIERVKATWEDKTRSAPGIDHAKYQKVIPVDNERVVDFLNLCMARCEAPAAFVQAILSSVPKPGKDPHKPEGYRGIALQSTVYKAWSGVYTKRLCTVLDKARLIPPNQNGFRAGYRTYNNAFILRTMIDKSEASGEPLYVAFVDILNAFPSVNRDMLWLIMEELGLTGPFFDFIRMMYRELSVVVAHGGEVSEEWESLCGVIMGDPPSPTLWNLFLSTFKPEVDPDDVSLAGLFLAFLAHADDLALMSRTIAGLQRRLALLEKWCRLVFLIANGLKSAAMVFGRIPATAPELPPLSFGGSNIPWVMEHKYVGITFASGLRDIFRKHYAEKAESARKAYWATIAACDHYLGHGRLPPTIACNMYYALIDCHLTHACEVVLDVDPVSFALLEAQNVDILRKILGVGSHSSWPQLYTELGIYPLFVRRLEIPIRFLRDVVNLDPSFTVYRAMQESDRLRRKGFSSWLGDLSALLRSLPFPMPHLRSLQNISSDFCNSLLHDLRAGCKRFLTGQVQARISLHLLHNRLEPREDGPPQFVHLTRRHYLSRIVVPEHRLAVTRLLAGSFGFRGVHSDSSAVSLRRQMCRRCGEEKETPAHVFLVCGDPPTMEARHDLRRALSSRCGYWLPSSLAAVPERERVRVLQSLIFHWERVLPMARFIFRVSKDWKWFGATFPNDVVESRPGLEGNE</sequence>
<dbReference type="InterPro" id="IPR036691">
    <property type="entry name" value="Endo/exonu/phosph_ase_sf"/>
</dbReference>
<evidence type="ECO:0000313" key="5">
    <source>
        <dbReference type="Proteomes" id="UP000815677"/>
    </source>
</evidence>
<evidence type="ECO:0008006" key="6">
    <source>
        <dbReference type="Google" id="ProtNLM"/>
    </source>
</evidence>
<organism evidence="4 5">
    <name type="scientific">Mycena chlorophos</name>
    <name type="common">Agaric fungus</name>
    <name type="synonym">Agaricus chlorophos</name>
    <dbReference type="NCBI Taxonomy" id="658473"/>
    <lineage>
        <taxon>Eukaryota</taxon>
        <taxon>Fungi</taxon>
        <taxon>Dikarya</taxon>
        <taxon>Basidiomycota</taxon>
        <taxon>Agaricomycotina</taxon>
        <taxon>Agaricomycetes</taxon>
        <taxon>Agaricomycetidae</taxon>
        <taxon>Agaricales</taxon>
        <taxon>Marasmiineae</taxon>
        <taxon>Mycenaceae</taxon>
        <taxon>Mycena</taxon>
    </lineage>
</organism>
<dbReference type="PROSITE" id="PS50878">
    <property type="entry name" value="RT_POL"/>
    <property type="match status" value="1"/>
</dbReference>
<dbReference type="Gene3D" id="3.30.420.10">
    <property type="entry name" value="Ribonuclease H-like superfamily/Ribonuclease H"/>
    <property type="match status" value="1"/>
</dbReference>
<dbReference type="Proteomes" id="UP000815677">
    <property type="component" value="Unassembled WGS sequence"/>
</dbReference>
<evidence type="ECO:0000256" key="1">
    <source>
        <dbReference type="SAM" id="MobiDB-lite"/>
    </source>
</evidence>
<feature type="compositionally biased region" description="Basic and acidic residues" evidence="1">
    <location>
        <begin position="417"/>
        <end position="442"/>
    </location>
</feature>
<dbReference type="InterPro" id="IPR000477">
    <property type="entry name" value="RT_dom"/>
</dbReference>
<feature type="domain" description="Reverse transcriptase" evidence="2">
    <location>
        <begin position="631"/>
        <end position="892"/>
    </location>
</feature>
<dbReference type="Pfam" id="PF00078">
    <property type="entry name" value="RVT_1"/>
    <property type="match status" value="1"/>
</dbReference>
<dbReference type="CDD" id="cd01650">
    <property type="entry name" value="RT_nLTR_like"/>
    <property type="match status" value="1"/>
</dbReference>
<evidence type="ECO:0000313" key="4">
    <source>
        <dbReference type="EMBL" id="GAT48048.1"/>
    </source>
</evidence>
<dbReference type="SUPFAM" id="SSF56219">
    <property type="entry name" value="DNase I-like"/>
    <property type="match status" value="1"/>
</dbReference>
<proteinExistence type="predicted"/>
<evidence type="ECO:0000259" key="2">
    <source>
        <dbReference type="PROSITE" id="PS50878"/>
    </source>
</evidence>
<dbReference type="PROSITE" id="PS50879">
    <property type="entry name" value="RNASE_H_1"/>
    <property type="match status" value="1"/>
</dbReference>
<dbReference type="InterPro" id="IPR002156">
    <property type="entry name" value="RNaseH_domain"/>
</dbReference>
<dbReference type="EMBL" id="DF844192">
    <property type="protein sequence ID" value="GAT48048.1"/>
    <property type="molecule type" value="Genomic_DNA"/>
</dbReference>
<dbReference type="SUPFAM" id="SSF53098">
    <property type="entry name" value="Ribonuclease H-like"/>
    <property type="match status" value="1"/>
</dbReference>
<dbReference type="Gene3D" id="3.60.10.10">
    <property type="entry name" value="Endonuclease/exonuclease/phosphatase"/>
    <property type="match status" value="1"/>
</dbReference>
<dbReference type="InterPro" id="IPR043502">
    <property type="entry name" value="DNA/RNA_pol_sf"/>
</dbReference>
<dbReference type="InterPro" id="IPR012337">
    <property type="entry name" value="RNaseH-like_sf"/>
</dbReference>
<dbReference type="InterPro" id="IPR036397">
    <property type="entry name" value="RNaseH_sf"/>
</dbReference>
<reference evidence="4" key="1">
    <citation type="submission" date="2014-09" db="EMBL/GenBank/DDBJ databases">
        <title>Genome sequence of the luminous mushroom Mycena chlorophos for searching fungal bioluminescence genes.</title>
        <authorList>
            <person name="Tanaka Y."/>
            <person name="Kasuga D."/>
            <person name="Oba Y."/>
            <person name="Hase S."/>
            <person name="Sato K."/>
            <person name="Oba Y."/>
            <person name="Sakakibara Y."/>
        </authorList>
    </citation>
    <scope>NUCLEOTIDE SEQUENCE</scope>
</reference>
<dbReference type="PANTHER" id="PTHR19446">
    <property type="entry name" value="REVERSE TRANSCRIPTASES"/>
    <property type="match status" value="1"/>
</dbReference>
<accession>A0ABQ0LAD9</accession>
<protein>
    <recommendedName>
        <fullName evidence="6">Reverse transcriptase</fullName>
    </recommendedName>
</protein>
<dbReference type="Pfam" id="PF00075">
    <property type="entry name" value="RNase_H"/>
    <property type="match status" value="1"/>
</dbReference>
<name>A0ABQ0LAD9_MYCCL</name>
<evidence type="ECO:0000259" key="3">
    <source>
        <dbReference type="PROSITE" id="PS50879"/>
    </source>
</evidence>
<keyword evidence="5" id="KW-1185">Reference proteome</keyword>
<dbReference type="InterPro" id="IPR005135">
    <property type="entry name" value="Endo/exonuclease/phosphatase"/>
</dbReference>
<gene>
    <name evidence="4" type="ORF">MCHLO_05484</name>
</gene>